<dbReference type="EMBL" id="QUTF01012035">
    <property type="protein sequence ID" value="RHZ25749.1"/>
    <property type="molecule type" value="Genomic_DNA"/>
</dbReference>
<gene>
    <name evidence="2" type="ORF">DYB26_013745</name>
    <name evidence="1" type="ORF">DYB31_016201</name>
</gene>
<reference evidence="3 4" key="1">
    <citation type="submission" date="2018-08" db="EMBL/GenBank/DDBJ databases">
        <title>Aphanomyces genome sequencing and annotation.</title>
        <authorList>
            <person name="Minardi D."/>
            <person name="Oidtmann B."/>
            <person name="Van Der Giezen M."/>
            <person name="Studholme D.J."/>
        </authorList>
    </citation>
    <scope>NUCLEOTIDE SEQUENCE [LARGE SCALE GENOMIC DNA]</scope>
    <source>
        <strain evidence="1 3">197901</strain>
        <strain evidence="2 4">FDL457</strain>
    </source>
</reference>
<name>A0A397EL53_APHAT</name>
<proteinExistence type="predicted"/>
<sequence length="189" mass="21696">MLKAMTACKQPRIAVVGKAGIGESNMQLVILLWWARPELRPVPENVDNGAAVDKFLDDIEAIARVERESWTDLYLQREQLYYSVETLPLPSLRRLDSTSTVLLYEPYVSKDEIQLSVETLPLPSLRRLDSTSTVLLYEPYVSKDEIQLSGITRGHVWAIESPLKDQYKEFTKYSASVKYMECPYEADWC</sequence>
<dbReference type="VEuPathDB" id="FungiDB:H257_18815"/>
<evidence type="ECO:0000313" key="2">
    <source>
        <dbReference type="EMBL" id="RHZ25749.1"/>
    </source>
</evidence>
<accession>A0A397EL53</accession>
<organism evidence="1 3">
    <name type="scientific">Aphanomyces astaci</name>
    <name type="common">Crayfish plague agent</name>
    <dbReference type="NCBI Taxonomy" id="112090"/>
    <lineage>
        <taxon>Eukaryota</taxon>
        <taxon>Sar</taxon>
        <taxon>Stramenopiles</taxon>
        <taxon>Oomycota</taxon>
        <taxon>Saprolegniomycetes</taxon>
        <taxon>Saprolegniales</taxon>
        <taxon>Verrucalvaceae</taxon>
        <taxon>Aphanomyces</taxon>
    </lineage>
</organism>
<evidence type="ECO:0000313" key="1">
    <source>
        <dbReference type="EMBL" id="RHY93751.1"/>
    </source>
</evidence>
<comment type="caution">
    <text evidence="1">The sequence shown here is derived from an EMBL/GenBank/DDBJ whole genome shotgun (WGS) entry which is preliminary data.</text>
</comment>
<evidence type="ECO:0000313" key="3">
    <source>
        <dbReference type="Proteomes" id="UP000266196"/>
    </source>
</evidence>
<dbReference type="AlphaFoldDB" id="A0A397EL53"/>
<dbReference type="Proteomes" id="UP000286510">
    <property type="component" value="Unassembled WGS sequence"/>
</dbReference>
<dbReference type="EMBL" id="QUTE01017290">
    <property type="protein sequence ID" value="RHY93751.1"/>
    <property type="molecule type" value="Genomic_DNA"/>
</dbReference>
<protein>
    <submittedName>
        <fullName evidence="1">Uncharacterized protein</fullName>
    </submittedName>
</protein>
<evidence type="ECO:0000313" key="4">
    <source>
        <dbReference type="Proteomes" id="UP000286510"/>
    </source>
</evidence>
<dbReference type="Proteomes" id="UP000266196">
    <property type="component" value="Unassembled WGS sequence"/>
</dbReference>